<dbReference type="SUPFAM" id="SSF81296">
    <property type="entry name" value="E set domains"/>
    <property type="match status" value="1"/>
</dbReference>
<dbReference type="AlphaFoldDB" id="A0A409VIT3"/>
<dbReference type="InParanoid" id="A0A409VIT3"/>
<evidence type="ECO:0000313" key="2">
    <source>
        <dbReference type="EMBL" id="PPQ66184.1"/>
    </source>
</evidence>
<accession>A0A409VIT3</accession>
<gene>
    <name evidence="2" type="ORF">CVT24_000161</name>
</gene>
<proteinExistence type="predicted"/>
<keyword evidence="3" id="KW-1185">Reference proteome</keyword>
<feature type="region of interest" description="Disordered" evidence="1">
    <location>
        <begin position="426"/>
        <end position="460"/>
    </location>
</feature>
<organism evidence="2 3">
    <name type="scientific">Panaeolus cyanescens</name>
    <dbReference type="NCBI Taxonomy" id="181874"/>
    <lineage>
        <taxon>Eukaryota</taxon>
        <taxon>Fungi</taxon>
        <taxon>Dikarya</taxon>
        <taxon>Basidiomycota</taxon>
        <taxon>Agaricomycotina</taxon>
        <taxon>Agaricomycetes</taxon>
        <taxon>Agaricomycetidae</taxon>
        <taxon>Agaricales</taxon>
        <taxon>Agaricineae</taxon>
        <taxon>Galeropsidaceae</taxon>
        <taxon>Panaeolus</taxon>
    </lineage>
</organism>
<feature type="region of interest" description="Disordered" evidence="1">
    <location>
        <begin position="36"/>
        <end position="55"/>
    </location>
</feature>
<evidence type="ECO:0000313" key="3">
    <source>
        <dbReference type="Proteomes" id="UP000284842"/>
    </source>
</evidence>
<feature type="region of interest" description="Disordered" evidence="1">
    <location>
        <begin position="473"/>
        <end position="504"/>
    </location>
</feature>
<protein>
    <submittedName>
        <fullName evidence="2">Uncharacterized protein</fullName>
    </submittedName>
</protein>
<evidence type="ECO:0000256" key="1">
    <source>
        <dbReference type="SAM" id="MobiDB-lite"/>
    </source>
</evidence>
<reference evidence="2 3" key="1">
    <citation type="journal article" date="2018" name="Evol. Lett.">
        <title>Horizontal gene cluster transfer increased hallucinogenic mushroom diversity.</title>
        <authorList>
            <person name="Reynolds H.T."/>
            <person name="Vijayakumar V."/>
            <person name="Gluck-Thaler E."/>
            <person name="Korotkin H.B."/>
            <person name="Matheny P.B."/>
            <person name="Slot J.C."/>
        </authorList>
    </citation>
    <scope>NUCLEOTIDE SEQUENCE [LARGE SCALE GENOMIC DNA]</scope>
    <source>
        <strain evidence="2 3">2629</strain>
    </source>
</reference>
<comment type="caution">
    <text evidence="2">The sequence shown here is derived from an EMBL/GenBank/DDBJ whole genome shotgun (WGS) entry which is preliminary data.</text>
</comment>
<feature type="region of interest" description="Disordered" evidence="1">
    <location>
        <begin position="1"/>
        <end position="25"/>
    </location>
</feature>
<dbReference type="Proteomes" id="UP000284842">
    <property type="component" value="Unassembled WGS sequence"/>
</dbReference>
<dbReference type="OrthoDB" id="3262423at2759"/>
<dbReference type="EMBL" id="NHTK01006049">
    <property type="protein sequence ID" value="PPQ66184.1"/>
    <property type="molecule type" value="Genomic_DNA"/>
</dbReference>
<dbReference type="InterPro" id="IPR014756">
    <property type="entry name" value="Ig_E-set"/>
</dbReference>
<sequence>MSASNDLPEYHSLHHNRTRRRSEAPPAYITIFSDPQEELPSDAQPTRHQYASSTSGLLSKTKKPWLELDLITRPTTIPQWLNTPRYFGGDNITGTVGLKLDSAQSISSIVILLRGRIITSFEDFGSFIFLQYTHPVWKKADGDPRSTTTSGTTTFNGKLVGEYEFPFSFPFPTETDLAECPGYKTSNIGRASDRRDSVNPVFPCPQTFLERNLPINIEYDLVLQVHHGLLRPDTKIKTSIVFIPKITPGPSSFMRAEAYAQASLLPSPLSDPEGWHASEPLNITGTTTSGRKVDVEYTLYLANPLSYTRGTVIPCYVTIACQDLDVLQDLSNTKGKQVKLTRTVHFFLNPPKEVDRYLKGNKPLFQMEVDEIDTAIWWRPSKDAVQESTCSILEGEIHLANTLVPSSDFLPFKVEYNVEMLPPKSERFRYKGPTQANQSKSDDDAFHNSQPTTSDSENEHKAELISHPIIIATFNSSGPRPTPFTQRRNTVAPRRRENFRSENLTHNYSLGTTMGGY</sequence>
<dbReference type="Gene3D" id="2.60.40.640">
    <property type="match status" value="1"/>
</dbReference>
<feature type="compositionally biased region" description="Polar residues" evidence="1">
    <location>
        <begin position="473"/>
        <end position="489"/>
    </location>
</feature>
<dbReference type="InterPro" id="IPR014752">
    <property type="entry name" value="Arrestin-like_C"/>
</dbReference>
<name>A0A409VIT3_9AGAR</name>